<evidence type="ECO:0000313" key="10">
    <source>
        <dbReference type="Proteomes" id="UP000824078"/>
    </source>
</evidence>
<keyword evidence="3" id="KW-1003">Cell membrane</keyword>
<feature type="transmembrane region" description="Helical" evidence="7">
    <location>
        <begin position="270"/>
        <end position="290"/>
    </location>
</feature>
<evidence type="ECO:0000256" key="6">
    <source>
        <dbReference type="ARBA" id="ARBA00023136"/>
    </source>
</evidence>
<feature type="transmembrane region" description="Helical" evidence="7">
    <location>
        <begin position="181"/>
        <end position="198"/>
    </location>
</feature>
<evidence type="ECO:0000256" key="1">
    <source>
        <dbReference type="ARBA" id="ARBA00004651"/>
    </source>
</evidence>
<proteinExistence type="inferred from homology"/>
<dbReference type="AlphaFoldDB" id="A0A9D1HXB9"/>
<evidence type="ECO:0000256" key="7">
    <source>
        <dbReference type="SAM" id="Phobius"/>
    </source>
</evidence>
<comment type="similarity">
    <text evidence="2">Belongs to the EamA transporter family.</text>
</comment>
<comment type="caution">
    <text evidence="9">The sequence shown here is derived from an EMBL/GenBank/DDBJ whole genome shotgun (WGS) entry which is preliminary data.</text>
</comment>
<reference evidence="9" key="2">
    <citation type="journal article" date="2021" name="PeerJ">
        <title>Extensive microbial diversity within the chicken gut microbiome revealed by metagenomics and culture.</title>
        <authorList>
            <person name="Gilroy R."/>
            <person name="Ravi A."/>
            <person name="Getino M."/>
            <person name="Pursley I."/>
            <person name="Horton D.L."/>
            <person name="Alikhan N.F."/>
            <person name="Baker D."/>
            <person name="Gharbi K."/>
            <person name="Hall N."/>
            <person name="Watson M."/>
            <person name="Adriaenssens E.M."/>
            <person name="Foster-Nyarko E."/>
            <person name="Jarju S."/>
            <person name="Secka A."/>
            <person name="Antonio M."/>
            <person name="Oren A."/>
            <person name="Chaudhuri R.R."/>
            <person name="La Ragione R."/>
            <person name="Hildebrand F."/>
            <person name="Pallen M.J."/>
        </authorList>
    </citation>
    <scope>NUCLEOTIDE SEQUENCE</scope>
    <source>
        <strain evidence="9">ChiHjej12B11-29160</strain>
    </source>
</reference>
<evidence type="ECO:0000256" key="3">
    <source>
        <dbReference type="ARBA" id="ARBA00022475"/>
    </source>
</evidence>
<organism evidence="9 10">
    <name type="scientific">Candidatus Coprovicinus avistercoris</name>
    <dbReference type="NCBI Taxonomy" id="2840754"/>
    <lineage>
        <taxon>Bacteria</taxon>
        <taxon>Bacillati</taxon>
        <taxon>Actinomycetota</taxon>
        <taxon>Coriobacteriia</taxon>
        <taxon>Coriobacteriales</taxon>
        <taxon>Coriobacteriaceae</taxon>
        <taxon>Coriobacteriaceae incertae sedis</taxon>
        <taxon>Candidatus Coprovicinus</taxon>
    </lineage>
</organism>
<dbReference type="SUPFAM" id="SSF103481">
    <property type="entry name" value="Multidrug resistance efflux transporter EmrE"/>
    <property type="match status" value="2"/>
</dbReference>
<feature type="transmembrane region" description="Helical" evidence="7">
    <location>
        <begin position="296"/>
        <end position="314"/>
    </location>
</feature>
<evidence type="ECO:0000256" key="5">
    <source>
        <dbReference type="ARBA" id="ARBA00022989"/>
    </source>
</evidence>
<gene>
    <name evidence="9" type="ORF">IAD17_05185</name>
</gene>
<feature type="domain" description="EamA" evidence="8">
    <location>
        <begin position="25"/>
        <end position="166"/>
    </location>
</feature>
<protein>
    <submittedName>
        <fullName evidence="9">DMT family transporter</fullName>
    </submittedName>
</protein>
<keyword evidence="6 7" id="KW-0472">Membrane</keyword>
<dbReference type="EMBL" id="DVMQ01000016">
    <property type="protein sequence ID" value="HIU24296.1"/>
    <property type="molecule type" value="Genomic_DNA"/>
</dbReference>
<reference evidence="9" key="1">
    <citation type="submission" date="2020-10" db="EMBL/GenBank/DDBJ databases">
        <authorList>
            <person name="Gilroy R."/>
        </authorList>
    </citation>
    <scope>NUCLEOTIDE SEQUENCE</scope>
    <source>
        <strain evidence="9">ChiHjej12B11-29160</strain>
    </source>
</reference>
<evidence type="ECO:0000259" key="8">
    <source>
        <dbReference type="Pfam" id="PF00892"/>
    </source>
</evidence>
<feature type="transmembrane region" description="Helical" evidence="7">
    <location>
        <begin position="59"/>
        <end position="81"/>
    </location>
</feature>
<name>A0A9D1HXB9_9ACTN</name>
<keyword evidence="4 7" id="KW-0812">Transmembrane</keyword>
<sequence length="338" mass="35423">MSSNTHPNKAAEITSQPLNKPFVLVILASLSCILWGSALPVIRLGYQILSISSNDTGSLLLFAGSRFFLAGLAVTLVHALVNPAARRLPSRKEMGLAAELSFFQTFGQYVCTYIGTAHATGVSSSLLQGVSVFVALLVSSLIFRMEQLTARKALGCIVGFAGVALSAGDIASAGFSFEGEGMIVLATVMAAMSTVLMARHSQGHSPVMLCGWQFMIGGVGLFVVGLALGGHVGFAEHPAGLLVLAWLVMVSAVAYGVWSMLLRDNDVSHVAIFEFEIPVFGVLISLLLLGPEGTTVGFATVASLLLVAGGIYIVERSPLEKRSTEEGEPACQISESSS</sequence>
<evidence type="ECO:0000256" key="4">
    <source>
        <dbReference type="ARBA" id="ARBA00022692"/>
    </source>
</evidence>
<comment type="subcellular location">
    <subcellularLocation>
        <location evidence="1">Cell membrane</location>
        <topology evidence="1">Multi-pass membrane protein</topology>
    </subcellularLocation>
</comment>
<accession>A0A9D1HXB9</accession>
<dbReference type="Proteomes" id="UP000824078">
    <property type="component" value="Unassembled WGS sequence"/>
</dbReference>
<keyword evidence="5 7" id="KW-1133">Transmembrane helix</keyword>
<feature type="domain" description="EamA" evidence="8">
    <location>
        <begin position="180"/>
        <end position="314"/>
    </location>
</feature>
<feature type="transmembrane region" description="Helical" evidence="7">
    <location>
        <begin position="102"/>
        <end position="120"/>
    </location>
</feature>
<evidence type="ECO:0000313" key="9">
    <source>
        <dbReference type="EMBL" id="HIU24296.1"/>
    </source>
</evidence>
<dbReference type="InterPro" id="IPR050638">
    <property type="entry name" value="AA-Vitamin_Transporters"/>
</dbReference>
<dbReference type="InterPro" id="IPR000620">
    <property type="entry name" value="EamA_dom"/>
</dbReference>
<dbReference type="InterPro" id="IPR037185">
    <property type="entry name" value="EmrE-like"/>
</dbReference>
<feature type="transmembrane region" description="Helical" evidence="7">
    <location>
        <begin position="239"/>
        <end position="258"/>
    </location>
</feature>
<feature type="transmembrane region" description="Helical" evidence="7">
    <location>
        <begin position="210"/>
        <end position="233"/>
    </location>
</feature>
<feature type="transmembrane region" description="Helical" evidence="7">
    <location>
        <begin position="126"/>
        <end position="143"/>
    </location>
</feature>
<dbReference type="GO" id="GO:0005886">
    <property type="term" value="C:plasma membrane"/>
    <property type="evidence" value="ECO:0007669"/>
    <property type="project" value="UniProtKB-SubCell"/>
</dbReference>
<dbReference type="PANTHER" id="PTHR32322">
    <property type="entry name" value="INNER MEMBRANE TRANSPORTER"/>
    <property type="match status" value="1"/>
</dbReference>
<evidence type="ECO:0000256" key="2">
    <source>
        <dbReference type="ARBA" id="ARBA00007362"/>
    </source>
</evidence>
<dbReference type="PANTHER" id="PTHR32322:SF18">
    <property type="entry name" value="S-ADENOSYLMETHIONINE_S-ADENOSYLHOMOCYSTEINE TRANSPORTER"/>
    <property type="match status" value="1"/>
</dbReference>
<feature type="transmembrane region" description="Helical" evidence="7">
    <location>
        <begin position="21"/>
        <end position="39"/>
    </location>
</feature>
<feature type="transmembrane region" description="Helical" evidence="7">
    <location>
        <begin position="155"/>
        <end position="175"/>
    </location>
</feature>
<dbReference type="Pfam" id="PF00892">
    <property type="entry name" value="EamA"/>
    <property type="match status" value="2"/>
</dbReference>